<proteinExistence type="predicted"/>
<comment type="caution">
    <text evidence="2">The sequence shown here is derived from an EMBL/GenBank/DDBJ whole genome shotgun (WGS) entry which is preliminary data.</text>
</comment>
<evidence type="ECO:0000313" key="2">
    <source>
        <dbReference type="EMBL" id="MPM15440.1"/>
    </source>
</evidence>
<gene>
    <name evidence="2" type="ORF">SDC9_61811</name>
</gene>
<organism evidence="2">
    <name type="scientific">bioreactor metagenome</name>
    <dbReference type="NCBI Taxonomy" id="1076179"/>
    <lineage>
        <taxon>unclassified sequences</taxon>
        <taxon>metagenomes</taxon>
        <taxon>ecological metagenomes</taxon>
    </lineage>
</organism>
<accession>A0A644XGT1</accession>
<feature type="compositionally biased region" description="Basic and acidic residues" evidence="1">
    <location>
        <begin position="7"/>
        <end position="16"/>
    </location>
</feature>
<dbReference type="AlphaFoldDB" id="A0A644XGT1"/>
<evidence type="ECO:0000256" key="1">
    <source>
        <dbReference type="SAM" id="MobiDB-lite"/>
    </source>
</evidence>
<name>A0A644XGT1_9ZZZZ</name>
<reference evidence="2" key="1">
    <citation type="submission" date="2019-08" db="EMBL/GenBank/DDBJ databases">
        <authorList>
            <person name="Kucharzyk K."/>
            <person name="Murdoch R.W."/>
            <person name="Higgins S."/>
            <person name="Loffler F."/>
        </authorList>
    </citation>
    <scope>NUCLEOTIDE SEQUENCE</scope>
</reference>
<protein>
    <submittedName>
        <fullName evidence="2">Uncharacterized protein</fullName>
    </submittedName>
</protein>
<feature type="region of interest" description="Disordered" evidence="1">
    <location>
        <begin position="1"/>
        <end position="21"/>
    </location>
</feature>
<sequence>MPVGDVADGKTVDHHAAPSGLHLAGKQLDNRGFAGAGGADQKDELAVLNGECNAPDGLRAVVILHFHVLQTDHIRTSLRSGRAAGISKFLVW</sequence>
<dbReference type="AntiFam" id="ANF00095">
    <property type="entry name" value="Shadow ORF (opposite ABC transporters)"/>
</dbReference>
<dbReference type="EMBL" id="VSSQ01002444">
    <property type="protein sequence ID" value="MPM15440.1"/>
    <property type="molecule type" value="Genomic_DNA"/>
</dbReference>